<dbReference type="GO" id="GO:0005509">
    <property type="term" value="F:calcium ion binding"/>
    <property type="evidence" value="ECO:0007669"/>
    <property type="project" value="InterPro"/>
</dbReference>
<dbReference type="InterPro" id="IPR002048">
    <property type="entry name" value="EF_hand_dom"/>
</dbReference>
<dbReference type="Pfam" id="PF13499">
    <property type="entry name" value="EF-hand_7"/>
    <property type="match status" value="1"/>
</dbReference>
<dbReference type="RefSeq" id="XP_031372247.1">
    <property type="nucleotide sequence ID" value="XM_031516387.1"/>
</dbReference>
<evidence type="ECO:0000259" key="4">
    <source>
        <dbReference type="PROSITE" id="PS50222"/>
    </source>
</evidence>
<organism evidence="5 6">
    <name type="scientific">Punica granatum</name>
    <name type="common">Pomegranate</name>
    <dbReference type="NCBI Taxonomy" id="22663"/>
    <lineage>
        <taxon>Eukaryota</taxon>
        <taxon>Viridiplantae</taxon>
        <taxon>Streptophyta</taxon>
        <taxon>Embryophyta</taxon>
        <taxon>Tracheophyta</taxon>
        <taxon>Spermatophyta</taxon>
        <taxon>Magnoliopsida</taxon>
        <taxon>eudicotyledons</taxon>
        <taxon>Gunneridae</taxon>
        <taxon>Pentapetalae</taxon>
        <taxon>rosids</taxon>
        <taxon>malvids</taxon>
        <taxon>Myrtales</taxon>
        <taxon>Lythraceae</taxon>
        <taxon>Punica</taxon>
    </lineage>
</organism>
<dbReference type="AlphaFoldDB" id="A0A6P8BNI1"/>
<keyword evidence="2" id="KW-0677">Repeat</keyword>
<evidence type="ECO:0000256" key="3">
    <source>
        <dbReference type="ARBA" id="ARBA00022837"/>
    </source>
</evidence>
<feature type="domain" description="EF-hand" evidence="4">
    <location>
        <begin position="176"/>
        <end position="207"/>
    </location>
</feature>
<protein>
    <submittedName>
        <fullName evidence="6">Calmodulin-like protein 6 isoform X1</fullName>
    </submittedName>
</protein>
<dbReference type="OrthoDB" id="26525at2759"/>
<gene>
    <name evidence="6" type="primary">LOC116187588</name>
</gene>
<reference evidence="5" key="1">
    <citation type="journal article" date="2020" name="Plant Biotechnol. J.">
        <title>The pomegranate (Punica granatum L.) draft genome dissects genetic divergence between soft- and hard-seeded cultivars.</title>
        <authorList>
            <person name="Luo X."/>
            <person name="Li H."/>
            <person name="Wu Z."/>
            <person name="Yao W."/>
            <person name="Zhao P."/>
            <person name="Cao D."/>
            <person name="Yu H."/>
            <person name="Li K."/>
            <person name="Poudel K."/>
            <person name="Zhao D."/>
            <person name="Zhang F."/>
            <person name="Xia X."/>
            <person name="Chen L."/>
            <person name="Wang Q."/>
            <person name="Jing D."/>
            <person name="Cao S."/>
        </authorList>
    </citation>
    <scope>NUCLEOTIDE SEQUENCE [LARGE SCALE GENOMIC DNA]</scope>
    <source>
        <strain evidence="5">cv. Tunisia</strain>
    </source>
</reference>
<dbReference type="PROSITE" id="PS50222">
    <property type="entry name" value="EF_HAND_2"/>
    <property type="match status" value="2"/>
</dbReference>
<accession>A0A6P8BNI1</accession>
<evidence type="ECO:0000313" key="6">
    <source>
        <dbReference type="RefSeq" id="XP_031372247.1"/>
    </source>
</evidence>
<dbReference type="Proteomes" id="UP000515151">
    <property type="component" value="Chromosome 8"/>
</dbReference>
<name>A0A6P8BNI1_PUNGR</name>
<evidence type="ECO:0000256" key="1">
    <source>
        <dbReference type="ARBA" id="ARBA00022723"/>
    </source>
</evidence>
<dbReference type="InterPro" id="IPR011992">
    <property type="entry name" value="EF-hand-dom_pair"/>
</dbReference>
<dbReference type="PROSITE" id="PS00018">
    <property type="entry name" value="EF_HAND_1"/>
    <property type="match status" value="1"/>
</dbReference>
<dbReference type="SUPFAM" id="SSF47473">
    <property type="entry name" value="EF-hand"/>
    <property type="match status" value="1"/>
</dbReference>
<keyword evidence="3" id="KW-0106">Calcium</keyword>
<dbReference type="InterPro" id="IPR018247">
    <property type="entry name" value="EF_Hand_1_Ca_BS"/>
</dbReference>
<dbReference type="FunFam" id="1.10.238.10:FF:000003">
    <property type="entry name" value="Calmodulin A"/>
    <property type="match status" value="1"/>
</dbReference>
<dbReference type="Gene3D" id="1.10.238.10">
    <property type="entry name" value="EF-hand"/>
    <property type="match status" value="1"/>
</dbReference>
<dbReference type="SMART" id="SM00054">
    <property type="entry name" value="EFh"/>
    <property type="match status" value="2"/>
</dbReference>
<dbReference type="CDD" id="cd00051">
    <property type="entry name" value="EFh"/>
    <property type="match status" value="1"/>
</dbReference>
<keyword evidence="5" id="KW-1185">Reference proteome</keyword>
<evidence type="ECO:0000256" key="2">
    <source>
        <dbReference type="ARBA" id="ARBA00022737"/>
    </source>
</evidence>
<reference evidence="6" key="2">
    <citation type="submission" date="2025-08" db="UniProtKB">
        <authorList>
            <consortium name="RefSeq"/>
        </authorList>
    </citation>
    <scope>IDENTIFICATION</scope>
    <source>
        <tissue evidence="6">Leaf</tissue>
    </source>
</reference>
<keyword evidence="1" id="KW-0479">Metal-binding</keyword>
<dbReference type="InterPro" id="IPR039647">
    <property type="entry name" value="EF_hand_pair_protein_CML-like"/>
</dbReference>
<dbReference type="GeneID" id="116187588"/>
<feature type="domain" description="EF-hand" evidence="4">
    <location>
        <begin position="138"/>
        <end position="173"/>
    </location>
</feature>
<evidence type="ECO:0000313" key="5">
    <source>
        <dbReference type="Proteomes" id="UP000515151"/>
    </source>
</evidence>
<sequence>MMNCNLYRHLETERREEKERDRIELARQEFLIMGVTGACTRLLKNLGGYAFGFWQPGLDGLDLSPGNEPVKMTLQTDDLTVRALRDVFGMEPDGSIKTERARRIVQKLGLIVLQKEEEGLNDEVRAEEVLGGIDDVKERSRLLKEAFEIFDEDGNGFIEAAELKRVLECLGLDKGWDMGEIEKMVRVVDLNLDGKVDFIEFESMMAM</sequence>
<dbReference type="PANTHER" id="PTHR10891">
    <property type="entry name" value="EF-HAND CALCIUM-BINDING DOMAIN CONTAINING PROTEIN"/>
    <property type="match status" value="1"/>
</dbReference>
<proteinExistence type="predicted"/>